<gene>
    <name evidence="2" type="ORF">NYF23_09070</name>
</gene>
<dbReference type="InterPro" id="IPR007069">
    <property type="entry name" value="Transposase_32"/>
</dbReference>
<proteinExistence type="predicted"/>
<feature type="domain" description="Transposase IS801/IS1294" evidence="1">
    <location>
        <begin position="8"/>
        <end position="99"/>
    </location>
</feature>
<evidence type="ECO:0000313" key="3">
    <source>
        <dbReference type="Proteomes" id="UP001059934"/>
    </source>
</evidence>
<keyword evidence="3" id="KW-1185">Reference proteome</keyword>
<accession>A0ABY5TK81</accession>
<name>A0ABY5TK81_9GAMM</name>
<reference evidence="2" key="1">
    <citation type="submission" date="2022-08" db="EMBL/GenBank/DDBJ databases">
        <title>Catabolic pathway analysis in culturable SAR92 clade bacteria reveals their overlooked roles in DMSP degradation in coastal seas.</title>
        <authorList>
            <person name="He X."/>
            <person name="Zhang X."/>
            <person name="Zhang Y."/>
        </authorList>
    </citation>
    <scope>NUCLEOTIDE SEQUENCE</scope>
    <source>
        <strain evidence="2">H455</strain>
    </source>
</reference>
<evidence type="ECO:0000313" key="2">
    <source>
        <dbReference type="EMBL" id="UVW34172.1"/>
    </source>
</evidence>
<dbReference type="Proteomes" id="UP001059934">
    <property type="component" value="Chromosome"/>
</dbReference>
<protein>
    <submittedName>
        <fullName evidence="2">Transposase</fullName>
    </submittedName>
</protein>
<organism evidence="2 3">
    <name type="scientific">SAR92 clade bacterium H455</name>
    <dbReference type="NCBI Taxonomy" id="2974818"/>
    <lineage>
        <taxon>Bacteria</taxon>
        <taxon>Pseudomonadati</taxon>
        <taxon>Pseudomonadota</taxon>
        <taxon>Gammaproteobacteria</taxon>
        <taxon>Cellvibrionales</taxon>
        <taxon>Porticoccaceae</taxon>
        <taxon>SAR92 clade</taxon>
    </lineage>
</organism>
<dbReference type="EMBL" id="CP103416">
    <property type="protein sequence ID" value="UVW34172.1"/>
    <property type="molecule type" value="Genomic_DNA"/>
</dbReference>
<dbReference type="Pfam" id="PF04986">
    <property type="entry name" value="Y2_Tnp"/>
    <property type="match status" value="1"/>
</dbReference>
<sequence>MEQWEHGGGFSLNAEVRIEAQDRNGLERLFRYCARPIYAAERLSWQDEGRSLCYQLPKPLPNGQTQLHLKPEEFLDRLSMLLPRPREHRHSYHGVLAANARLRKEVVARAGLPIISSRK</sequence>
<evidence type="ECO:0000259" key="1">
    <source>
        <dbReference type="Pfam" id="PF04986"/>
    </source>
</evidence>